<dbReference type="Gene3D" id="1.10.287.130">
    <property type="match status" value="1"/>
</dbReference>
<dbReference type="InterPro" id="IPR000014">
    <property type="entry name" value="PAS"/>
</dbReference>
<dbReference type="InterPro" id="IPR035965">
    <property type="entry name" value="PAS-like_dom_sf"/>
</dbReference>
<dbReference type="InterPro" id="IPR001789">
    <property type="entry name" value="Sig_transdc_resp-reg_receiver"/>
</dbReference>
<dbReference type="SMART" id="SM00448">
    <property type="entry name" value="REC"/>
    <property type="match status" value="1"/>
</dbReference>
<dbReference type="PROSITE" id="PS50112">
    <property type="entry name" value="PAS"/>
    <property type="match status" value="1"/>
</dbReference>
<dbReference type="Gene3D" id="3.40.50.2300">
    <property type="match status" value="1"/>
</dbReference>
<dbReference type="InterPro" id="IPR036890">
    <property type="entry name" value="HATPase_C_sf"/>
</dbReference>
<proteinExistence type="predicted"/>
<dbReference type="Pfam" id="PF08447">
    <property type="entry name" value="PAS_3"/>
    <property type="match status" value="1"/>
</dbReference>
<dbReference type="AlphaFoldDB" id="A0A1I1MYQ4"/>
<dbReference type="EMBL" id="FOLD01000012">
    <property type="protein sequence ID" value="SFC90042.1"/>
    <property type="molecule type" value="Genomic_DNA"/>
</dbReference>
<evidence type="ECO:0000256" key="2">
    <source>
        <dbReference type="ARBA" id="ARBA00012438"/>
    </source>
</evidence>
<dbReference type="Pfam" id="PF00512">
    <property type="entry name" value="HisKA"/>
    <property type="match status" value="1"/>
</dbReference>
<feature type="modified residue" description="4-aspartylphosphate" evidence="4">
    <location>
        <position position="601"/>
    </location>
</feature>
<evidence type="ECO:0000259" key="8">
    <source>
        <dbReference type="PROSITE" id="PS50112"/>
    </source>
</evidence>
<feature type="coiled-coil region" evidence="5">
    <location>
        <begin position="144"/>
        <end position="171"/>
    </location>
</feature>
<dbReference type="CDD" id="cd00130">
    <property type="entry name" value="PAS"/>
    <property type="match status" value="1"/>
</dbReference>
<sequence>MQTGREESGERGLNDQAMAEAALRESEARYRTLFETIDEGFCVIEFIDGPRGPLSDYVHLEANPAYMRHAGIDDIVGKTARQELTEGEADAWVAIFRGVLDTGEPVRFERVLEATDRHLEVACSRVGPAAKRQVAVVFKDVSARRRAERQLRELNETLESQVAERTAERDRLWNLSQDMLARANYEGSMSAVSPAWTQVLGWSETELLTRSYASFMHPDDMPPTIAAIGRMAETHQPARFENRIATVDGGWKYIEWTVSPEADGVNFVAVGRDLSLNKAREAELEQAQQDLRQSQKMEAVGQLTGGLAHDFNNLLASISGGLQVLKHKLQRGQYSGLERYIEIGESSVRRAASLTQRLLAFSRRQTLDPKSTDVNRLIAGMEELVRRSVGPTVEVEVLAARELWPTKVDPSQLENALLNLCINARDAMMPGGGKLTLATANTCIGQHDAQQDLPPGQYVSLCVSDTGTGMSSDVIARIFDPFYTTKPLGEGTGLGLSMVYGFVRQSEGHVRVESEVGTGTRMCLYLPRHAGASADEEPVTVASIASGHGETVLLIEDERALREIVEEVLRDAGYRVLTAPDGPAGLQILHSDTRVDLLVTDVGLPGGLNGRQVADAARVGRPGLKVLFITGYADTAAVGNGRLDPGMEVLTKPFELSALSNKVRALLDARPT</sequence>
<dbReference type="CDD" id="cd18161">
    <property type="entry name" value="REC_hyHK_blue-like"/>
    <property type="match status" value="1"/>
</dbReference>
<dbReference type="SUPFAM" id="SSF47384">
    <property type="entry name" value="Homodimeric domain of signal transducing histidine kinase"/>
    <property type="match status" value="1"/>
</dbReference>
<evidence type="ECO:0000259" key="6">
    <source>
        <dbReference type="PROSITE" id="PS50109"/>
    </source>
</evidence>
<evidence type="ECO:0000313" key="9">
    <source>
        <dbReference type="EMBL" id="SFC90042.1"/>
    </source>
</evidence>
<dbReference type="SMART" id="SM00387">
    <property type="entry name" value="HATPase_c"/>
    <property type="match status" value="1"/>
</dbReference>
<dbReference type="SUPFAM" id="SSF55785">
    <property type="entry name" value="PYP-like sensor domain (PAS domain)"/>
    <property type="match status" value="2"/>
</dbReference>
<evidence type="ECO:0000256" key="1">
    <source>
        <dbReference type="ARBA" id="ARBA00000085"/>
    </source>
</evidence>
<dbReference type="InterPro" id="IPR005467">
    <property type="entry name" value="His_kinase_dom"/>
</dbReference>
<dbReference type="InterPro" id="IPR004358">
    <property type="entry name" value="Sig_transdc_His_kin-like_C"/>
</dbReference>
<keyword evidence="10" id="KW-1185">Reference proteome</keyword>
<dbReference type="InterPro" id="IPR011006">
    <property type="entry name" value="CheY-like_superfamily"/>
</dbReference>
<keyword evidence="3 4" id="KW-0597">Phosphoprotein</keyword>
<organism evidence="9 10">
    <name type="scientific">Massilia yuzhufengensis</name>
    <dbReference type="NCBI Taxonomy" id="1164594"/>
    <lineage>
        <taxon>Bacteria</taxon>
        <taxon>Pseudomonadati</taxon>
        <taxon>Pseudomonadota</taxon>
        <taxon>Betaproteobacteria</taxon>
        <taxon>Burkholderiales</taxon>
        <taxon>Oxalobacteraceae</taxon>
        <taxon>Telluria group</taxon>
        <taxon>Massilia</taxon>
    </lineage>
</organism>
<dbReference type="PRINTS" id="PR00344">
    <property type="entry name" value="BCTRLSENSOR"/>
</dbReference>
<dbReference type="Pfam" id="PF02518">
    <property type="entry name" value="HATPase_c"/>
    <property type="match status" value="1"/>
</dbReference>
<dbReference type="InterPro" id="IPR013655">
    <property type="entry name" value="PAS_fold_3"/>
</dbReference>
<dbReference type="Pfam" id="PF00072">
    <property type="entry name" value="Response_reg"/>
    <property type="match status" value="1"/>
</dbReference>
<dbReference type="Gene3D" id="3.30.450.20">
    <property type="entry name" value="PAS domain"/>
    <property type="match status" value="2"/>
</dbReference>
<dbReference type="Proteomes" id="UP000198639">
    <property type="component" value="Unassembled WGS sequence"/>
</dbReference>
<dbReference type="SMART" id="SM00091">
    <property type="entry name" value="PAS"/>
    <property type="match status" value="2"/>
</dbReference>
<dbReference type="SMART" id="SM00388">
    <property type="entry name" value="HisKA"/>
    <property type="match status" value="1"/>
</dbReference>
<dbReference type="EC" id="2.7.13.3" evidence="2"/>
<name>A0A1I1MYQ4_9BURK</name>
<dbReference type="PANTHER" id="PTHR43065">
    <property type="entry name" value="SENSOR HISTIDINE KINASE"/>
    <property type="match status" value="1"/>
</dbReference>
<feature type="domain" description="Histidine kinase" evidence="6">
    <location>
        <begin position="306"/>
        <end position="530"/>
    </location>
</feature>
<reference evidence="10" key="1">
    <citation type="submission" date="2016-10" db="EMBL/GenBank/DDBJ databases">
        <authorList>
            <person name="Varghese N."/>
            <person name="Submissions S."/>
        </authorList>
    </citation>
    <scope>NUCLEOTIDE SEQUENCE [LARGE SCALE GENOMIC DNA]</scope>
    <source>
        <strain evidence="10">CGMCC 1.12041</strain>
    </source>
</reference>
<evidence type="ECO:0000256" key="4">
    <source>
        <dbReference type="PROSITE-ProRule" id="PRU00169"/>
    </source>
</evidence>
<dbReference type="PANTHER" id="PTHR43065:SF42">
    <property type="entry name" value="TWO-COMPONENT SENSOR PPRA"/>
    <property type="match status" value="1"/>
</dbReference>
<dbReference type="PROSITE" id="PS50110">
    <property type="entry name" value="RESPONSE_REGULATORY"/>
    <property type="match status" value="1"/>
</dbReference>
<dbReference type="NCBIfam" id="TIGR00229">
    <property type="entry name" value="sensory_box"/>
    <property type="match status" value="1"/>
</dbReference>
<dbReference type="InterPro" id="IPR003594">
    <property type="entry name" value="HATPase_dom"/>
</dbReference>
<dbReference type="Pfam" id="PF13188">
    <property type="entry name" value="PAS_8"/>
    <property type="match status" value="1"/>
</dbReference>
<dbReference type="InterPro" id="IPR003661">
    <property type="entry name" value="HisK_dim/P_dom"/>
</dbReference>
<dbReference type="PROSITE" id="PS50109">
    <property type="entry name" value="HIS_KIN"/>
    <property type="match status" value="1"/>
</dbReference>
<dbReference type="Gene3D" id="3.30.565.10">
    <property type="entry name" value="Histidine kinase-like ATPase, C-terminal domain"/>
    <property type="match status" value="1"/>
</dbReference>
<comment type="catalytic activity">
    <reaction evidence="1">
        <text>ATP + protein L-histidine = ADP + protein N-phospho-L-histidine.</text>
        <dbReference type="EC" id="2.7.13.3"/>
    </reaction>
</comment>
<dbReference type="STRING" id="1164594.SAMN05216204_1124"/>
<dbReference type="GO" id="GO:0000155">
    <property type="term" value="F:phosphorelay sensor kinase activity"/>
    <property type="evidence" value="ECO:0007669"/>
    <property type="project" value="InterPro"/>
</dbReference>
<protein>
    <recommendedName>
        <fullName evidence="2">histidine kinase</fullName>
        <ecNumber evidence="2">2.7.13.3</ecNumber>
    </recommendedName>
</protein>
<accession>A0A1I1MYQ4</accession>
<feature type="domain" description="PAS" evidence="8">
    <location>
        <begin position="184"/>
        <end position="235"/>
    </location>
</feature>
<evidence type="ECO:0000259" key="7">
    <source>
        <dbReference type="PROSITE" id="PS50110"/>
    </source>
</evidence>
<feature type="domain" description="Response regulatory" evidence="7">
    <location>
        <begin position="551"/>
        <end position="667"/>
    </location>
</feature>
<dbReference type="InterPro" id="IPR036097">
    <property type="entry name" value="HisK_dim/P_sf"/>
</dbReference>
<gene>
    <name evidence="9" type="ORF">SAMN05216204_1124</name>
</gene>
<dbReference type="SUPFAM" id="SSF55874">
    <property type="entry name" value="ATPase domain of HSP90 chaperone/DNA topoisomerase II/histidine kinase"/>
    <property type="match status" value="1"/>
</dbReference>
<evidence type="ECO:0000256" key="5">
    <source>
        <dbReference type="SAM" id="Coils"/>
    </source>
</evidence>
<keyword evidence="5" id="KW-0175">Coiled coil</keyword>
<dbReference type="RefSeq" id="WP_229408826.1">
    <property type="nucleotide sequence ID" value="NZ_FOLD01000012.1"/>
</dbReference>
<evidence type="ECO:0000313" key="10">
    <source>
        <dbReference type="Proteomes" id="UP000198639"/>
    </source>
</evidence>
<evidence type="ECO:0000256" key="3">
    <source>
        <dbReference type="ARBA" id="ARBA00022553"/>
    </source>
</evidence>
<dbReference type="SUPFAM" id="SSF52172">
    <property type="entry name" value="CheY-like"/>
    <property type="match status" value="1"/>
</dbReference>